<gene>
    <name evidence="9" type="ORF">GLOTRDRAFT_39098</name>
</gene>
<comment type="similarity">
    <text evidence="3">Belongs to the cytochrome P450 family.</text>
</comment>
<dbReference type="GeneID" id="19305877"/>
<evidence type="ECO:0008006" key="11">
    <source>
        <dbReference type="Google" id="ProtNLM"/>
    </source>
</evidence>
<evidence type="ECO:0000256" key="3">
    <source>
        <dbReference type="ARBA" id="ARBA00010617"/>
    </source>
</evidence>
<dbReference type="PANTHER" id="PTHR24305:SF166">
    <property type="entry name" value="CYTOCHROME P450 12A4, MITOCHONDRIAL-RELATED"/>
    <property type="match status" value="1"/>
</dbReference>
<comment type="pathway">
    <text evidence="2">Secondary metabolite biosynthesis.</text>
</comment>
<evidence type="ECO:0000256" key="7">
    <source>
        <dbReference type="ARBA" id="ARBA00023004"/>
    </source>
</evidence>
<dbReference type="SUPFAM" id="SSF48264">
    <property type="entry name" value="Cytochrome P450"/>
    <property type="match status" value="1"/>
</dbReference>
<reference evidence="9 10" key="1">
    <citation type="journal article" date="2012" name="Science">
        <title>The Paleozoic origin of enzymatic lignin decomposition reconstructed from 31 fungal genomes.</title>
        <authorList>
            <person name="Floudas D."/>
            <person name="Binder M."/>
            <person name="Riley R."/>
            <person name="Barry K."/>
            <person name="Blanchette R.A."/>
            <person name="Henrissat B."/>
            <person name="Martinez A.T."/>
            <person name="Otillar R."/>
            <person name="Spatafora J.W."/>
            <person name="Yadav J.S."/>
            <person name="Aerts A."/>
            <person name="Benoit I."/>
            <person name="Boyd A."/>
            <person name="Carlson A."/>
            <person name="Copeland A."/>
            <person name="Coutinho P.M."/>
            <person name="de Vries R.P."/>
            <person name="Ferreira P."/>
            <person name="Findley K."/>
            <person name="Foster B."/>
            <person name="Gaskell J."/>
            <person name="Glotzer D."/>
            <person name="Gorecki P."/>
            <person name="Heitman J."/>
            <person name="Hesse C."/>
            <person name="Hori C."/>
            <person name="Igarashi K."/>
            <person name="Jurgens J.A."/>
            <person name="Kallen N."/>
            <person name="Kersten P."/>
            <person name="Kohler A."/>
            <person name="Kuees U."/>
            <person name="Kumar T.K.A."/>
            <person name="Kuo A."/>
            <person name="LaButti K."/>
            <person name="Larrondo L.F."/>
            <person name="Lindquist E."/>
            <person name="Ling A."/>
            <person name="Lombard V."/>
            <person name="Lucas S."/>
            <person name="Lundell T."/>
            <person name="Martin R."/>
            <person name="McLaughlin D.J."/>
            <person name="Morgenstern I."/>
            <person name="Morin E."/>
            <person name="Murat C."/>
            <person name="Nagy L.G."/>
            <person name="Nolan M."/>
            <person name="Ohm R.A."/>
            <person name="Patyshakuliyeva A."/>
            <person name="Rokas A."/>
            <person name="Ruiz-Duenas F.J."/>
            <person name="Sabat G."/>
            <person name="Salamov A."/>
            <person name="Samejima M."/>
            <person name="Schmutz J."/>
            <person name="Slot J.C."/>
            <person name="St John F."/>
            <person name="Stenlid J."/>
            <person name="Sun H."/>
            <person name="Sun S."/>
            <person name="Syed K."/>
            <person name="Tsang A."/>
            <person name="Wiebenga A."/>
            <person name="Young D."/>
            <person name="Pisabarro A."/>
            <person name="Eastwood D.C."/>
            <person name="Martin F."/>
            <person name="Cullen D."/>
            <person name="Grigoriev I.V."/>
            <person name="Hibbett D.S."/>
        </authorList>
    </citation>
    <scope>NUCLEOTIDE SEQUENCE [LARGE SCALE GENOMIC DNA]</scope>
    <source>
        <strain evidence="9 10">ATCC 11539</strain>
    </source>
</reference>
<keyword evidence="10" id="KW-1185">Reference proteome</keyword>
<dbReference type="Proteomes" id="UP000030669">
    <property type="component" value="Unassembled WGS sequence"/>
</dbReference>
<dbReference type="AlphaFoldDB" id="S7RQG6"/>
<name>S7RQG6_GLOTA</name>
<dbReference type="GO" id="GO:0020037">
    <property type="term" value="F:heme binding"/>
    <property type="evidence" value="ECO:0007669"/>
    <property type="project" value="InterPro"/>
</dbReference>
<evidence type="ECO:0000256" key="1">
    <source>
        <dbReference type="ARBA" id="ARBA00001971"/>
    </source>
</evidence>
<evidence type="ECO:0000313" key="9">
    <source>
        <dbReference type="EMBL" id="EPQ56830.1"/>
    </source>
</evidence>
<evidence type="ECO:0000256" key="8">
    <source>
        <dbReference type="ARBA" id="ARBA00023033"/>
    </source>
</evidence>
<dbReference type="InterPro" id="IPR036396">
    <property type="entry name" value="Cyt_P450_sf"/>
</dbReference>
<dbReference type="EMBL" id="KB469299">
    <property type="protein sequence ID" value="EPQ56830.1"/>
    <property type="molecule type" value="Genomic_DNA"/>
</dbReference>
<evidence type="ECO:0000256" key="6">
    <source>
        <dbReference type="ARBA" id="ARBA00023002"/>
    </source>
</evidence>
<evidence type="ECO:0000256" key="5">
    <source>
        <dbReference type="ARBA" id="ARBA00022723"/>
    </source>
</evidence>
<keyword evidence="6" id="KW-0560">Oxidoreductase</keyword>
<feature type="non-terminal residue" evidence="9">
    <location>
        <position position="1"/>
    </location>
</feature>
<dbReference type="GO" id="GO:0004497">
    <property type="term" value="F:monooxygenase activity"/>
    <property type="evidence" value="ECO:0007669"/>
    <property type="project" value="UniProtKB-KW"/>
</dbReference>
<sequence>FILAIVCITVVYRLSPWHPLASFPGPLSHRITDLKLAYMVYTGKRHQRIAELHREYGRIVRTGPSTLSINSHSAVKSIYAVSHCMDKSKAYRPGRLDAGGLFFLTDVKRHNERKRIWSGAFTSAA</sequence>
<dbReference type="InterPro" id="IPR050121">
    <property type="entry name" value="Cytochrome_P450_monoxygenase"/>
</dbReference>
<organism evidence="9 10">
    <name type="scientific">Gloeophyllum trabeum (strain ATCC 11539 / FP-39264 / Madison 617)</name>
    <name type="common">Brown rot fungus</name>
    <dbReference type="NCBI Taxonomy" id="670483"/>
    <lineage>
        <taxon>Eukaryota</taxon>
        <taxon>Fungi</taxon>
        <taxon>Dikarya</taxon>
        <taxon>Basidiomycota</taxon>
        <taxon>Agaricomycotina</taxon>
        <taxon>Agaricomycetes</taxon>
        <taxon>Gloeophyllales</taxon>
        <taxon>Gloeophyllaceae</taxon>
        <taxon>Gloeophyllum</taxon>
    </lineage>
</organism>
<keyword evidence="5" id="KW-0479">Metal-binding</keyword>
<dbReference type="eggNOG" id="KOG0158">
    <property type="taxonomic scope" value="Eukaryota"/>
</dbReference>
<dbReference type="OrthoDB" id="6692864at2759"/>
<comment type="cofactor">
    <cofactor evidence="1">
        <name>heme</name>
        <dbReference type="ChEBI" id="CHEBI:30413"/>
    </cofactor>
</comment>
<evidence type="ECO:0000313" key="10">
    <source>
        <dbReference type="Proteomes" id="UP000030669"/>
    </source>
</evidence>
<evidence type="ECO:0000256" key="2">
    <source>
        <dbReference type="ARBA" id="ARBA00005179"/>
    </source>
</evidence>
<proteinExistence type="inferred from homology"/>
<accession>S7RQG6</accession>
<keyword evidence="8" id="KW-0503">Monooxygenase</keyword>
<dbReference type="RefSeq" id="XP_007863985.1">
    <property type="nucleotide sequence ID" value="XM_007865794.1"/>
</dbReference>
<keyword evidence="4" id="KW-0349">Heme</keyword>
<dbReference type="Gene3D" id="1.10.630.10">
    <property type="entry name" value="Cytochrome P450"/>
    <property type="match status" value="1"/>
</dbReference>
<dbReference type="GO" id="GO:0005506">
    <property type="term" value="F:iron ion binding"/>
    <property type="evidence" value="ECO:0007669"/>
    <property type="project" value="InterPro"/>
</dbReference>
<dbReference type="KEGG" id="gtr:GLOTRDRAFT_39098"/>
<keyword evidence="7" id="KW-0408">Iron</keyword>
<evidence type="ECO:0000256" key="4">
    <source>
        <dbReference type="ARBA" id="ARBA00022617"/>
    </source>
</evidence>
<dbReference type="HOGENOM" id="CLU_1997943_0_0_1"/>
<dbReference type="PANTHER" id="PTHR24305">
    <property type="entry name" value="CYTOCHROME P450"/>
    <property type="match status" value="1"/>
</dbReference>
<dbReference type="GO" id="GO:0016705">
    <property type="term" value="F:oxidoreductase activity, acting on paired donors, with incorporation or reduction of molecular oxygen"/>
    <property type="evidence" value="ECO:0007669"/>
    <property type="project" value="InterPro"/>
</dbReference>
<protein>
    <recommendedName>
        <fullName evidence="11">Cytochrome P450</fullName>
    </recommendedName>
</protein>